<dbReference type="RefSeq" id="WP_183964544.1">
    <property type="nucleotide sequence ID" value="NZ_BAABBZ010000059.1"/>
</dbReference>
<comment type="caution">
    <text evidence="1">The sequence shown here is derived from an EMBL/GenBank/DDBJ whole genome shotgun (WGS) entry which is preliminary data.</text>
</comment>
<name>A0A7W6GS33_9RHOB</name>
<reference evidence="1 2" key="1">
    <citation type="submission" date="2020-08" db="EMBL/GenBank/DDBJ databases">
        <title>Genomic Encyclopedia of Type Strains, Phase IV (KMG-IV): sequencing the most valuable type-strain genomes for metagenomic binning, comparative biology and taxonomic classification.</title>
        <authorList>
            <person name="Goeker M."/>
        </authorList>
    </citation>
    <scope>NUCLEOTIDE SEQUENCE [LARGE SCALE GENOMIC DNA]</scope>
    <source>
        <strain evidence="1 2">DSM 102235</strain>
    </source>
</reference>
<accession>A0A7W6GS33</accession>
<dbReference type="AlphaFoldDB" id="A0A7W6GS33"/>
<evidence type="ECO:0000313" key="2">
    <source>
        <dbReference type="Proteomes" id="UP000541426"/>
    </source>
</evidence>
<organism evidence="1 2">
    <name type="scientific">Sagittula marina</name>
    <dbReference type="NCBI Taxonomy" id="943940"/>
    <lineage>
        <taxon>Bacteria</taxon>
        <taxon>Pseudomonadati</taxon>
        <taxon>Pseudomonadota</taxon>
        <taxon>Alphaproteobacteria</taxon>
        <taxon>Rhodobacterales</taxon>
        <taxon>Roseobacteraceae</taxon>
        <taxon>Sagittula</taxon>
    </lineage>
</organism>
<proteinExistence type="predicted"/>
<keyword evidence="2" id="KW-1185">Reference proteome</keyword>
<gene>
    <name evidence="1" type="ORF">GGQ68_001532</name>
</gene>
<sequence>MPYQHNPIRRGDDGRIRHIDVPTLMQAPDGFAQLRIALEELGETLPDRNHKGEPPWLLAPESTKDSLTWKVRRGETLMTNFVTWFKDLAPDERQTFRNRYPEPPAWTGFYDSLA</sequence>
<evidence type="ECO:0000313" key="1">
    <source>
        <dbReference type="EMBL" id="MBB3985203.1"/>
    </source>
</evidence>
<protein>
    <submittedName>
        <fullName evidence="1">Uncharacterized protein</fullName>
    </submittedName>
</protein>
<dbReference type="EMBL" id="JACIEJ010000003">
    <property type="protein sequence ID" value="MBB3985203.1"/>
    <property type="molecule type" value="Genomic_DNA"/>
</dbReference>
<dbReference type="Proteomes" id="UP000541426">
    <property type="component" value="Unassembled WGS sequence"/>
</dbReference>